<dbReference type="FunFam" id="3.40.50.720:FF:000084">
    <property type="entry name" value="Short-chain dehydrogenase reductase"/>
    <property type="match status" value="1"/>
</dbReference>
<dbReference type="GeneID" id="24110586"/>
<evidence type="ECO:0000256" key="1">
    <source>
        <dbReference type="ARBA" id="ARBA00006484"/>
    </source>
</evidence>
<sequence length="361" mass="39101">MNAAGSSLRPLSARVSKPYFPSPLRLNAIRATTRSTFPSILSSSFNMSSKQNDDQVVTAYPNYFPDRQKQELPGEDQSMEPLAEHIKVEKWDNEGKPYLEEYKGSGKLQGKSAIITGGDSGIGRSAALFFAREGANVTIAYLPEEEKDADMVEKLVREAPMGTKEILRVPGNLEKESDCKEVVDKHLAKWGTIDIVVNNASKQVPCKKFEDIDLGVTESTFRSNVLGAFALTKFALPHMKRGSTIIQSSSVTAYKGSAQMIDYSSTKGALVSFTRSMALHLAPRGIRVNAVAPGPVYTPLQPASRSEDNMEGWGIGGVPLHGRPGQPAEMGATYVFLADAGSSNIMTGQVLHLSHGSWFGS</sequence>
<evidence type="ECO:0000313" key="5">
    <source>
        <dbReference type="Proteomes" id="UP000014071"/>
    </source>
</evidence>
<dbReference type="SUPFAM" id="SSF51735">
    <property type="entry name" value="NAD(P)-binding Rossmann-fold domains"/>
    <property type="match status" value="1"/>
</dbReference>
<dbReference type="eggNOG" id="KOG0725">
    <property type="taxonomic scope" value="Eukaryota"/>
</dbReference>
<dbReference type="Gene3D" id="3.40.50.720">
    <property type="entry name" value="NAD(P)-binding Rossmann-like Domain"/>
    <property type="match status" value="1"/>
</dbReference>
<dbReference type="InterPro" id="IPR036291">
    <property type="entry name" value="NAD(P)-bd_dom_sf"/>
</dbReference>
<organism evidence="4 5">
    <name type="scientific">Pseudozyma hubeiensis (strain SY62)</name>
    <name type="common">Yeast</name>
    <dbReference type="NCBI Taxonomy" id="1305764"/>
    <lineage>
        <taxon>Eukaryota</taxon>
        <taxon>Fungi</taxon>
        <taxon>Dikarya</taxon>
        <taxon>Basidiomycota</taxon>
        <taxon>Ustilaginomycotina</taxon>
        <taxon>Ustilaginomycetes</taxon>
        <taxon>Ustilaginales</taxon>
        <taxon>Ustilaginaceae</taxon>
        <taxon>Pseudozyma</taxon>
    </lineage>
</organism>
<comment type="similarity">
    <text evidence="1">Belongs to the short-chain dehydrogenases/reductases (SDR) family.</text>
</comment>
<keyword evidence="3" id="KW-0560">Oxidoreductase</keyword>
<dbReference type="Pfam" id="PF13561">
    <property type="entry name" value="adh_short_C2"/>
    <property type="match status" value="1"/>
</dbReference>
<accession>R9PHZ0</accession>
<keyword evidence="2" id="KW-0521">NADP</keyword>
<dbReference type="Proteomes" id="UP000014071">
    <property type="component" value="Unassembled WGS sequence"/>
</dbReference>
<evidence type="ECO:0000256" key="2">
    <source>
        <dbReference type="ARBA" id="ARBA00022857"/>
    </source>
</evidence>
<dbReference type="EMBL" id="DF238811">
    <property type="protein sequence ID" value="GAC97720.1"/>
    <property type="molecule type" value="Genomic_DNA"/>
</dbReference>
<dbReference type="PRINTS" id="PR00080">
    <property type="entry name" value="SDRFAMILY"/>
</dbReference>
<dbReference type="HOGENOM" id="CLU_010194_4_3_1"/>
<evidence type="ECO:0000313" key="4">
    <source>
        <dbReference type="EMBL" id="GAC97720.1"/>
    </source>
</evidence>
<proteinExistence type="inferred from homology"/>
<evidence type="ECO:0000256" key="3">
    <source>
        <dbReference type="ARBA" id="ARBA00023002"/>
    </source>
</evidence>
<keyword evidence="5" id="KW-1185">Reference proteome</keyword>
<dbReference type="GO" id="GO:0016614">
    <property type="term" value="F:oxidoreductase activity, acting on CH-OH group of donors"/>
    <property type="evidence" value="ECO:0007669"/>
    <property type="project" value="UniProtKB-ARBA"/>
</dbReference>
<name>R9PHZ0_PSEHS</name>
<dbReference type="OrthoDB" id="1393670at2759"/>
<dbReference type="STRING" id="1305764.R9PHZ0"/>
<dbReference type="AlphaFoldDB" id="R9PHZ0"/>
<dbReference type="PRINTS" id="PR00081">
    <property type="entry name" value="GDHRDH"/>
</dbReference>
<dbReference type="PANTHER" id="PTHR48107:SF16">
    <property type="entry name" value="NADPH-DEPENDENT ALDEHYDE REDUCTASE 1, CHLOROPLASTIC"/>
    <property type="match status" value="1"/>
</dbReference>
<dbReference type="PROSITE" id="PS00061">
    <property type="entry name" value="ADH_SHORT"/>
    <property type="match status" value="1"/>
</dbReference>
<reference evidence="5" key="1">
    <citation type="journal article" date="2013" name="Genome Announc.">
        <title>Draft genome sequence of the basidiomycetous yeast-like fungus Pseudozyma hubeiensis SY62, which produces an abundant amount of the biosurfactant mannosylerythritol lipids.</title>
        <authorList>
            <person name="Konishi M."/>
            <person name="Hatada Y."/>
            <person name="Horiuchi J."/>
        </authorList>
    </citation>
    <scope>NUCLEOTIDE SEQUENCE [LARGE SCALE GENOMIC DNA]</scope>
    <source>
        <strain evidence="5">SY62</strain>
    </source>
</reference>
<protein>
    <submittedName>
        <fullName evidence="4">Oxidoreductase</fullName>
    </submittedName>
</protein>
<dbReference type="RefSeq" id="XP_012191307.1">
    <property type="nucleotide sequence ID" value="XM_012335917.1"/>
</dbReference>
<gene>
    <name evidence="4" type="ORF">PHSY_005307</name>
</gene>
<dbReference type="InterPro" id="IPR002347">
    <property type="entry name" value="SDR_fam"/>
</dbReference>
<dbReference type="InterPro" id="IPR020904">
    <property type="entry name" value="Sc_DH/Rdtase_CS"/>
</dbReference>
<dbReference type="PANTHER" id="PTHR48107">
    <property type="entry name" value="NADPH-DEPENDENT ALDEHYDE REDUCTASE-LIKE PROTEIN, CHLOROPLASTIC-RELATED"/>
    <property type="match status" value="1"/>
</dbReference>